<proteinExistence type="predicted"/>
<dbReference type="Proteomes" id="UP000199603">
    <property type="component" value="Unassembled WGS sequence"/>
</dbReference>
<evidence type="ECO:0000313" key="1">
    <source>
        <dbReference type="EMBL" id="SDD44273.1"/>
    </source>
</evidence>
<accession>A0A1G6USJ6</accession>
<dbReference type="STRING" id="265719.SAMN04488509_102472"/>
<evidence type="ECO:0000313" key="2">
    <source>
        <dbReference type="Proteomes" id="UP000199603"/>
    </source>
</evidence>
<dbReference type="Pfam" id="PF04250">
    <property type="entry name" value="DUF429"/>
    <property type="match status" value="1"/>
</dbReference>
<organism evidence="1 2">
    <name type="scientific">Aquimonas voraii</name>
    <dbReference type="NCBI Taxonomy" id="265719"/>
    <lineage>
        <taxon>Bacteria</taxon>
        <taxon>Pseudomonadati</taxon>
        <taxon>Pseudomonadota</taxon>
        <taxon>Gammaproteobacteria</taxon>
        <taxon>Lysobacterales</taxon>
        <taxon>Lysobacteraceae</taxon>
        <taxon>Aquimonas</taxon>
    </lineage>
</organism>
<sequence length="173" mass="18834">MPWRNRSWGASASSLFSAPVRGALDTQSHAEASAPIRLFDENGRRLSIQAFGMLPKIREWDTLLRGDAEARRRVREVHREVSFAAMIAGVTLVPNKRSDEGRALRMRLLGEHFGQGAVESLVASVPRRLAAADDVVDARAALWSAERIAAGCAGSLSSLPAVDRAGLPMAIWY</sequence>
<dbReference type="InterPro" id="IPR007362">
    <property type="entry name" value="DUF429"/>
</dbReference>
<keyword evidence="2" id="KW-1185">Reference proteome</keyword>
<protein>
    <submittedName>
        <fullName evidence="1">Uncharacterized protein</fullName>
    </submittedName>
</protein>
<name>A0A1G6USJ6_9GAMM</name>
<dbReference type="EMBL" id="FNAG01000002">
    <property type="protein sequence ID" value="SDD44273.1"/>
    <property type="molecule type" value="Genomic_DNA"/>
</dbReference>
<reference evidence="1 2" key="1">
    <citation type="submission" date="2016-10" db="EMBL/GenBank/DDBJ databases">
        <authorList>
            <person name="de Groot N.N."/>
        </authorList>
    </citation>
    <scope>NUCLEOTIDE SEQUENCE [LARGE SCALE GENOMIC DNA]</scope>
    <source>
        <strain evidence="1 2">DSM 16957</strain>
    </source>
</reference>
<gene>
    <name evidence="1" type="ORF">SAMN04488509_102472</name>
</gene>
<dbReference type="AlphaFoldDB" id="A0A1G6USJ6"/>